<dbReference type="InterPro" id="IPR025110">
    <property type="entry name" value="AMP-bd_C"/>
</dbReference>
<evidence type="ECO:0000313" key="11">
    <source>
        <dbReference type="EMBL" id="GIO33336.1"/>
    </source>
</evidence>
<keyword evidence="5" id="KW-0436">Ligase</keyword>
<comment type="caution">
    <text evidence="11">The sequence shown here is derived from an EMBL/GenBank/DDBJ whole genome shotgun (WGS) entry which is preliminary data.</text>
</comment>
<dbReference type="InterPro" id="IPR010080">
    <property type="entry name" value="Thioester_reductase-like_dom"/>
</dbReference>
<dbReference type="Gene3D" id="3.40.50.720">
    <property type="entry name" value="NAD(P)-binding Rossmann-like Domain"/>
    <property type="match status" value="1"/>
</dbReference>
<dbReference type="Gene3D" id="1.10.1200.10">
    <property type="entry name" value="ACP-like"/>
    <property type="match status" value="2"/>
</dbReference>
<dbReference type="InterPro" id="IPR020806">
    <property type="entry name" value="PKS_PP-bd"/>
</dbReference>
<dbReference type="Pfam" id="PF00668">
    <property type="entry name" value="Condensation"/>
    <property type="match status" value="1"/>
</dbReference>
<dbReference type="InterPro" id="IPR036736">
    <property type="entry name" value="ACP-like_sf"/>
</dbReference>
<accession>A0A919XI56</accession>
<dbReference type="SUPFAM" id="SSF56801">
    <property type="entry name" value="Acetyl-CoA synthetase-like"/>
    <property type="match status" value="2"/>
</dbReference>
<dbReference type="InterPro" id="IPR020845">
    <property type="entry name" value="AMP-binding_CS"/>
</dbReference>
<evidence type="ECO:0000259" key="10">
    <source>
        <dbReference type="PROSITE" id="PS50075"/>
    </source>
</evidence>
<dbReference type="NCBIfam" id="NF003417">
    <property type="entry name" value="PRK04813.1"/>
    <property type="match status" value="2"/>
</dbReference>
<name>A0A919XI56_9BACL</name>
<dbReference type="EMBL" id="BORQ01000005">
    <property type="protein sequence ID" value="GIO33336.1"/>
    <property type="molecule type" value="Genomic_DNA"/>
</dbReference>
<dbReference type="GO" id="GO:0017000">
    <property type="term" value="P:antibiotic biosynthetic process"/>
    <property type="evidence" value="ECO:0007669"/>
    <property type="project" value="UniProtKB-KW"/>
</dbReference>
<reference evidence="11" key="1">
    <citation type="submission" date="2021-03" db="EMBL/GenBank/DDBJ databases">
        <title>Antimicrobial resistance genes in bacteria isolated from Japanese honey, and their potential for conferring macrolide and lincosamide resistance in the American foulbrood pathogen Paenibacillus larvae.</title>
        <authorList>
            <person name="Okamoto M."/>
            <person name="Kumagai M."/>
            <person name="Kanamori H."/>
            <person name="Takamatsu D."/>
        </authorList>
    </citation>
    <scope>NUCLEOTIDE SEQUENCE</scope>
    <source>
        <strain evidence="11">J2TS6</strain>
    </source>
</reference>
<dbReference type="Gene3D" id="3.40.50.980">
    <property type="match status" value="4"/>
</dbReference>
<keyword evidence="12" id="KW-1185">Reference proteome</keyword>
<evidence type="ECO:0000256" key="4">
    <source>
        <dbReference type="ARBA" id="ARBA00022553"/>
    </source>
</evidence>
<proteinExistence type="inferred from homology"/>
<dbReference type="InterPro" id="IPR001242">
    <property type="entry name" value="Condensation_dom"/>
</dbReference>
<sequence length="2289" mass="256765">MNMTVLTTGKSNLDEWKWYVNQLEERTILRIHSGKASIPMLKVTHPWQEEAGRNIRRACETAGIDPNALLSAAWSVLLIRYLRREEAAYAVIGSGERAYPFIAKADGATSLGALVTQVSSAMAEHELKSSTFGEIAALCAGSDEGSAVCNTAVLTGEGFRHEELQGKFDLAVSLNGDRAGGFAVWYADGAFSDEFIRRMCVHLQNVMTAWAQAPDMTIGSVRLLAEDEEALLAGWNQTAASAGLDRTVHGWFEENARKNPDRVAVVYKGESLTYGELNERADRLARILARKGAGRERIVGIIATPSLEMIVGTLGILKSGAAYMPIDPAYPADRISYMLEDSGTELLVTEPKVKLDGQVRFQGETVCAAQASVDTVSEAEDSGVETQRVREYPGPDDLAYVIYTSGSTGRPKGVTVEHRSLVNLCAWHIREFNVTDRDRATKYAGFGFDASVWEMFPYLVSGAAIHVIPEEIRLDSGRLHTYFKQNEITISFLPTQFCEHFMTLDHPTLRVLLTGGDKLKTFSKQTYDLYNCYGPTENTVVTTAYKVTELTANIPIGRPVDHVRVYIVDAYGHPQPVGVAGELCIAGKGLARGYLNQPELTMQKFVPGGTTGEERLYRTGDLARWTEDGVMEFLGRIDHQVKIRGFRIETGEIEHRLLQHPNVSEAVVIDLEDASGAKYLCAYAVADGAFSYGEMKAFLTEQLPDYMVPSKLVMLPELPLTANGKVDRRALPAPEVSFDEENFEAPVGQREEEVAALWGEVLGLARVDACESFFTSGGDSLKAVLLQAKLERQFGISVPVTLLFERPTVRGQAEWIEQAVRSASSENEHAAGIELADTSKDRILKVSARDSYPVASAQKRLYFIEQMEQVGTAYNAPFAFRIEGKVDERRLERAFRAMIARHDAFRTSFQWENEEIVQRLHGEVPFELVLQETSEDGMNELIQSLIMPFDLAKAPLMRAWLIRYGDGDRCVLLVDFHHIAVDGISANVFFDELSRLYRGESLEEPAIGFVDFAVWEAESSQRKANGSQKAYWEKTLSGELPILQLPTDRERPAKQSFAGDTVTLRLQAEDAARLKKFALDSGVTPFMVLFAGYHALLSRYTNQEDIITGVPVAGRLREEFYALIGMFVNTLPVRCYPEKRKPFMQLLQEVKTALLETFEHQDYELEELVRSLNIPRDPSRNLLFDTLFVMQNTGKLELSLEGTETSLYPYVHPISKYDLMVDLTEEESGIRIDLQFCTDLFERESIESFGARFLKLLDDAMVHPGKMLCELEILSEDERKFLVEGLNATDSAYRDQMTIHGLFEEQARRTPDKPALVFGTRKMSYRELNERANRLAYTLRAKGVVPDQVVGLMVDRSFEMIVGLLAILKAGGAYVPIDPEYPQDRVVYMLENSNTRLLLTQTHLAGQVSFGGETLLIDGEEAYGDHTDNLPQVNGPSDLLYVIYTSGTTGKPKGVMIEHRNIVNLLHFEYEATNVDYSGNVLQFTTISFDVCSQEIWSTLLAGGTLHLITNELRMSVGDLLDHIENMGIEILFMPVSFLKFILNEKEYADRFPSSVKHVITAGEQLIVPEKFRAYLKKRGVYLHNHYGPSETHVVTTHTIDPNGVIPELPPIGKPIANTQIYIVNEHLQPQPVGVAGELYIAGHNVGRGYYNNEEMTRDRYVPSPFVQGERMYKTGDLARWTKEGTIEFLGRLDHQVKIRGFRIELGEIENCLLNHPAVSETIVVAKEDGKGGHYLCAYFTAATDMSVGELREHIGKSLPDYMIPSYFTQLPEMPLTPNGKIDRKALPEPDASQGRSRDYAAPRTETERAVAEVWQAVLQVDRVGIHDNFFELGGHSLKATIVVARLQKQFEIGMNDMFEHQTVAELAGKIKPKTGHLHSRLEQVKELYASLKNIDVSADKSIYEERNRDYERIDTAAVNGYGGILLTGATGYLGAHLLCEAMTEKDWDVYAIVRAASDGEAEARLRQKCDYYFGPDWFDRYRDRIKVYAGDIMKERLGLEAAAYASLAQRTDAIVHSAANVKHYGSYADFELQNVKATAHLLDFAAEGRPKHMHHISTLGVATGVVEGERHICFTEYDLDKGQRFENYYAKTKYEAERLVAAARERGIVTNIYRLGNIVFHSETGRFQQNIADNAFYTTMKSFLELGIAPGELSDFDFTYVDQSSKAILLLADCGALRNETFHIANPHEANIGAVVRENPFGKPVELLPFDKFVDYLGERYDDDRFKRIIEQIMLHYGWMEENLSTTFFTIFTAKTTQILSKFGFSWSALDQQMIHGMFKHSRKEGFI</sequence>
<dbReference type="SMART" id="SM00823">
    <property type="entry name" value="PKS_PP"/>
    <property type="match status" value="2"/>
</dbReference>
<protein>
    <recommendedName>
        <fullName evidence="10">Carrier domain-containing protein</fullName>
    </recommendedName>
</protein>
<dbReference type="FunFam" id="3.40.50.12780:FF:000012">
    <property type="entry name" value="Non-ribosomal peptide synthetase"/>
    <property type="match status" value="2"/>
</dbReference>
<evidence type="ECO:0000256" key="7">
    <source>
        <dbReference type="ARBA" id="ARBA00023194"/>
    </source>
</evidence>
<dbReference type="SUPFAM" id="SSF52777">
    <property type="entry name" value="CoA-dependent acyltransferases"/>
    <property type="match status" value="3"/>
</dbReference>
<dbReference type="InterPro" id="IPR013120">
    <property type="entry name" value="FAR_NAD-bd"/>
</dbReference>
<dbReference type="Gene3D" id="2.30.38.10">
    <property type="entry name" value="Luciferase, Domain 3"/>
    <property type="match status" value="2"/>
</dbReference>
<evidence type="ECO:0000256" key="1">
    <source>
        <dbReference type="ARBA" id="ARBA00001957"/>
    </source>
</evidence>
<dbReference type="PROSITE" id="PS50075">
    <property type="entry name" value="CARRIER"/>
    <property type="match status" value="2"/>
</dbReference>
<feature type="domain" description="Carrier" evidence="10">
    <location>
        <begin position="745"/>
        <end position="820"/>
    </location>
</feature>
<evidence type="ECO:0000256" key="9">
    <source>
        <dbReference type="SAM" id="MobiDB-lite"/>
    </source>
</evidence>
<dbReference type="NCBIfam" id="TIGR01733">
    <property type="entry name" value="AA-adenyl-dom"/>
    <property type="match status" value="2"/>
</dbReference>
<dbReference type="NCBIfam" id="TIGR01746">
    <property type="entry name" value="Thioester-redct"/>
    <property type="match status" value="1"/>
</dbReference>
<dbReference type="Gene3D" id="3.30.300.30">
    <property type="match status" value="2"/>
</dbReference>
<dbReference type="Pfam" id="PF07993">
    <property type="entry name" value="NAD_binding_4"/>
    <property type="match status" value="1"/>
</dbReference>
<dbReference type="CDD" id="cd05930">
    <property type="entry name" value="A_NRPS"/>
    <property type="match status" value="1"/>
</dbReference>
<dbReference type="InterPro" id="IPR000873">
    <property type="entry name" value="AMP-dep_synth/lig_dom"/>
</dbReference>
<dbReference type="Pfam" id="PF00501">
    <property type="entry name" value="AMP-binding"/>
    <property type="match status" value="2"/>
</dbReference>
<dbReference type="PANTHER" id="PTHR45527:SF1">
    <property type="entry name" value="FATTY ACID SYNTHASE"/>
    <property type="match status" value="1"/>
</dbReference>
<feature type="domain" description="Carrier" evidence="10">
    <location>
        <begin position="1802"/>
        <end position="1875"/>
    </location>
</feature>
<keyword evidence="8" id="KW-0511">Multifunctional enzyme</keyword>
<dbReference type="CDD" id="cd19531">
    <property type="entry name" value="LCL_NRPS-like"/>
    <property type="match status" value="1"/>
</dbReference>
<dbReference type="Gene3D" id="3.30.559.30">
    <property type="entry name" value="Nonribosomal peptide synthetase, condensation domain"/>
    <property type="match status" value="2"/>
</dbReference>
<dbReference type="PANTHER" id="PTHR45527">
    <property type="entry name" value="NONRIBOSOMAL PEPTIDE SYNTHETASE"/>
    <property type="match status" value="1"/>
</dbReference>
<gene>
    <name evidence="11" type="ORF">J2TS6_44770</name>
</gene>
<dbReference type="InterPro" id="IPR009081">
    <property type="entry name" value="PP-bd_ACP"/>
</dbReference>
<evidence type="ECO:0000256" key="3">
    <source>
        <dbReference type="ARBA" id="ARBA00022450"/>
    </source>
</evidence>
<keyword evidence="7" id="KW-0045">Antibiotic biosynthesis</keyword>
<dbReference type="GO" id="GO:0008610">
    <property type="term" value="P:lipid biosynthetic process"/>
    <property type="evidence" value="ECO:0007669"/>
    <property type="project" value="UniProtKB-ARBA"/>
</dbReference>
<dbReference type="CDD" id="cd05235">
    <property type="entry name" value="SDR_e1"/>
    <property type="match status" value="1"/>
</dbReference>
<keyword evidence="3" id="KW-0596">Phosphopantetheine</keyword>
<dbReference type="InterPro" id="IPR023213">
    <property type="entry name" value="CAT-like_dom_sf"/>
</dbReference>
<comment type="similarity">
    <text evidence="2">Belongs to the ATP-dependent AMP-binding enzyme family.</text>
</comment>
<dbReference type="Gene3D" id="3.30.559.10">
    <property type="entry name" value="Chloramphenicol acetyltransferase-like domain"/>
    <property type="match status" value="1"/>
</dbReference>
<dbReference type="GO" id="GO:0031177">
    <property type="term" value="F:phosphopantetheine binding"/>
    <property type="evidence" value="ECO:0007669"/>
    <property type="project" value="InterPro"/>
</dbReference>
<dbReference type="Pfam" id="PF00550">
    <property type="entry name" value="PP-binding"/>
    <property type="match status" value="2"/>
</dbReference>
<comment type="cofactor">
    <cofactor evidence="1">
        <name>pantetheine 4'-phosphate</name>
        <dbReference type="ChEBI" id="CHEBI:47942"/>
    </cofactor>
</comment>
<dbReference type="InterPro" id="IPR010071">
    <property type="entry name" value="AA_adenyl_dom"/>
</dbReference>
<dbReference type="SUPFAM" id="SSF47336">
    <property type="entry name" value="ACP-like"/>
    <property type="match status" value="2"/>
</dbReference>
<evidence type="ECO:0000313" key="12">
    <source>
        <dbReference type="Proteomes" id="UP000679779"/>
    </source>
</evidence>
<dbReference type="GO" id="GO:0016874">
    <property type="term" value="F:ligase activity"/>
    <property type="evidence" value="ECO:0007669"/>
    <property type="project" value="UniProtKB-KW"/>
</dbReference>
<dbReference type="FunFam" id="1.10.1200.10:FF:000005">
    <property type="entry name" value="Nonribosomal peptide synthetase 1"/>
    <property type="match status" value="1"/>
</dbReference>
<evidence type="ECO:0000256" key="5">
    <source>
        <dbReference type="ARBA" id="ARBA00022598"/>
    </source>
</evidence>
<evidence type="ECO:0000256" key="2">
    <source>
        <dbReference type="ARBA" id="ARBA00006432"/>
    </source>
</evidence>
<evidence type="ECO:0000256" key="8">
    <source>
        <dbReference type="ARBA" id="ARBA00023268"/>
    </source>
</evidence>
<dbReference type="FunFam" id="3.40.50.980:FF:000001">
    <property type="entry name" value="Non-ribosomal peptide synthetase"/>
    <property type="match status" value="2"/>
</dbReference>
<keyword evidence="6" id="KW-0677">Repeat</keyword>
<dbReference type="InterPro" id="IPR045851">
    <property type="entry name" value="AMP-bd_C_sf"/>
</dbReference>
<keyword evidence="4" id="KW-0597">Phosphoprotein</keyword>
<evidence type="ECO:0000256" key="6">
    <source>
        <dbReference type="ARBA" id="ARBA00022737"/>
    </source>
</evidence>
<dbReference type="FunFam" id="2.30.38.10:FF:000001">
    <property type="entry name" value="Non-ribosomal peptide synthetase PvdI"/>
    <property type="match status" value="1"/>
</dbReference>
<dbReference type="GO" id="GO:0005737">
    <property type="term" value="C:cytoplasm"/>
    <property type="evidence" value="ECO:0007669"/>
    <property type="project" value="TreeGrafter"/>
</dbReference>
<organism evidence="11 12">
    <name type="scientific">Paenibacillus albilobatus</name>
    <dbReference type="NCBI Taxonomy" id="2716884"/>
    <lineage>
        <taxon>Bacteria</taxon>
        <taxon>Bacillati</taxon>
        <taxon>Bacillota</taxon>
        <taxon>Bacilli</taxon>
        <taxon>Bacillales</taxon>
        <taxon>Paenibacillaceae</taxon>
        <taxon>Paenibacillus</taxon>
    </lineage>
</organism>
<dbReference type="GO" id="GO:0043041">
    <property type="term" value="P:amino acid activation for nonribosomal peptide biosynthetic process"/>
    <property type="evidence" value="ECO:0007669"/>
    <property type="project" value="TreeGrafter"/>
</dbReference>
<feature type="region of interest" description="Disordered" evidence="9">
    <location>
        <begin position="1778"/>
        <end position="1803"/>
    </location>
</feature>
<dbReference type="InterPro" id="IPR036291">
    <property type="entry name" value="NAD(P)-bd_dom_sf"/>
</dbReference>
<dbReference type="PROSITE" id="PS00455">
    <property type="entry name" value="AMP_BINDING"/>
    <property type="match status" value="2"/>
</dbReference>
<dbReference type="Proteomes" id="UP000679779">
    <property type="component" value="Unassembled WGS sequence"/>
</dbReference>
<dbReference type="Pfam" id="PF13193">
    <property type="entry name" value="AMP-binding_C"/>
    <property type="match status" value="2"/>
</dbReference>
<dbReference type="GO" id="GO:0044550">
    <property type="term" value="P:secondary metabolite biosynthetic process"/>
    <property type="evidence" value="ECO:0007669"/>
    <property type="project" value="UniProtKB-ARBA"/>
</dbReference>
<dbReference type="FunFam" id="3.30.300.30:FF:000010">
    <property type="entry name" value="Enterobactin synthetase component F"/>
    <property type="match status" value="2"/>
</dbReference>
<dbReference type="SUPFAM" id="SSF51735">
    <property type="entry name" value="NAD(P)-binding Rossmann-fold domains"/>
    <property type="match status" value="1"/>
</dbReference>